<dbReference type="AlphaFoldDB" id="A0A699HL91"/>
<accession>A0A699HL91</accession>
<proteinExistence type="predicted"/>
<feature type="non-terminal residue" evidence="2">
    <location>
        <position position="1"/>
    </location>
</feature>
<dbReference type="EMBL" id="BKCJ010166793">
    <property type="protein sequence ID" value="GEY29482.1"/>
    <property type="molecule type" value="Genomic_DNA"/>
</dbReference>
<reference evidence="2" key="1">
    <citation type="journal article" date="2019" name="Sci. Rep.">
        <title>Draft genome of Tanacetum cinerariifolium, the natural source of mosquito coil.</title>
        <authorList>
            <person name="Yamashiro T."/>
            <person name="Shiraishi A."/>
            <person name="Satake H."/>
            <person name="Nakayama K."/>
        </authorList>
    </citation>
    <scope>NUCLEOTIDE SEQUENCE</scope>
</reference>
<sequence>EESHRREKEASNGRRGTDFKRVMRNKPIRPPPSSSPISLILGTRRPFGRCLEGMA</sequence>
<feature type="compositionally biased region" description="Basic and acidic residues" evidence="1">
    <location>
        <begin position="1"/>
        <end position="21"/>
    </location>
</feature>
<protein>
    <submittedName>
        <fullName evidence="2">Uncharacterized protein</fullName>
    </submittedName>
</protein>
<comment type="caution">
    <text evidence="2">The sequence shown here is derived from an EMBL/GenBank/DDBJ whole genome shotgun (WGS) entry which is preliminary data.</text>
</comment>
<gene>
    <name evidence="2" type="ORF">Tci_401456</name>
</gene>
<organism evidence="2">
    <name type="scientific">Tanacetum cinerariifolium</name>
    <name type="common">Dalmatian daisy</name>
    <name type="synonym">Chrysanthemum cinerariifolium</name>
    <dbReference type="NCBI Taxonomy" id="118510"/>
    <lineage>
        <taxon>Eukaryota</taxon>
        <taxon>Viridiplantae</taxon>
        <taxon>Streptophyta</taxon>
        <taxon>Embryophyta</taxon>
        <taxon>Tracheophyta</taxon>
        <taxon>Spermatophyta</taxon>
        <taxon>Magnoliopsida</taxon>
        <taxon>eudicotyledons</taxon>
        <taxon>Gunneridae</taxon>
        <taxon>Pentapetalae</taxon>
        <taxon>asterids</taxon>
        <taxon>campanulids</taxon>
        <taxon>Asterales</taxon>
        <taxon>Asteraceae</taxon>
        <taxon>Asteroideae</taxon>
        <taxon>Anthemideae</taxon>
        <taxon>Anthemidinae</taxon>
        <taxon>Tanacetum</taxon>
    </lineage>
</organism>
<name>A0A699HL91_TANCI</name>
<evidence type="ECO:0000313" key="2">
    <source>
        <dbReference type="EMBL" id="GEY29482.1"/>
    </source>
</evidence>
<feature type="region of interest" description="Disordered" evidence="1">
    <location>
        <begin position="1"/>
        <end position="40"/>
    </location>
</feature>
<evidence type="ECO:0000256" key="1">
    <source>
        <dbReference type="SAM" id="MobiDB-lite"/>
    </source>
</evidence>